<evidence type="ECO:0000313" key="1">
    <source>
        <dbReference type="EMBL" id="RRT43606.1"/>
    </source>
</evidence>
<name>A0A426XVX1_ENSVE</name>
<dbReference type="EMBL" id="AMZH03017026">
    <property type="protein sequence ID" value="RRT43606.1"/>
    <property type="molecule type" value="Genomic_DNA"/>
</dbReference>
<sequence>MIPYFGRAGLRSGKLLENRVSQWCVLYEILETKAKDRCVYWRPKKTMRVSKFLSTRIRAMSLGMKCRSTNKSERRDSRLPIRQPAPAQFFSTVSNSFVSERPILSVLFPEQATNKQVTATKAVLNESVVEVERSGSDEVSALGVGLAS</sequence>
<comment type="caution">
    <text evidence="1">The sequence shown here is derived from an EMBL/GenBank/DDBJ whole genome shotgun (WGS) entry which is preliminary data.</text>
</comment>
<dbReference type="AlphaFoldDB" id="A0A426XVX1"/>
<dbReference type="Proteomes" id="UP000287651">
    <property type="component" value="Unassembled WGS sequence"/>
</dbReference>
<evidence type="ECO:0000313" key="2">
    <source>
        <dbReference type="Proteomes" id="UP000287651"/>
    </source>
</evidence>
<proteinExistence type="predicted"/>
<protein>
    <submittedName>
        <fullName evidence="1">Uncharacterized protein</fullName>
    </submittedName>
</protein>
<organism evidence="1 2">
    <name type="scientific">Ensete ventricosum</name>
    <name type="common">Abyssinian banana</name>
    <name type="synonym">Musa ensete</name>
    <dbReference type="NCBI Taxonomy" id="4639"/>
    <lineage>
        <taxon>Eukaryota</taxon>
        <taxon>Viridiplantae</taxon>
        <taxon>Streptophyta</taxon>
        <taxon>Embryophyta</taxon>
        <taxon>Tracheophyta</taxon>
        <taxon>Spermatophyta</taxon>
        <taxon>Magnoliopsida</taxon>
        <taxon>Liliopsida</taxon>
        <taxon>Zingiberales</taxon>
        <taxon>Musaceae</taxon>
        <taxon>Ensete</taxon>
    </lineage>
</organism>
<gene>
    <name evidence="1" type="ORF">B296_00005697</name>
</gene>
<reference evidence="1 2" key="1">
    <citation type="journal article" date="2014" name="Agronomy (Basel)">
        <title>A Draft Genome Sequence for Ensete ventricosum, the Drought-Tolerant Tree Against Hunger.</title>
        <authorList>
            <person name="Harrison J."/>
            <person name="Moore K.A."/>
            <person name="Paszkiewicz K."/>
            <person name="Jones T."/>
            <person name="Grant M."/>
            <person name="Ambacheew D."/>
            <person name="Muzemil S."/>
            <person name="Studholme D.J."/>
        </authorList>
    </citation>
    <scope>NUCLEOTIDE SEQUENCE [LARGE SCALE GENOMIC DNA]</scope>
</reference>
<accession>A0A426XVX1</accession>